<organism evidence="2 3">
    <name type="scientific">Paramecium primaurelia</name>
    <dbReference type="NCBI Taxonomy" id="5886"/>
    <lineage>
        <taxon>Eukaryota</taxon>
        <taxon>Sar</taxon>
        <taxon>Alveolata</taxon>
        <taxon>Ciliophora</taxon>
        <taxon>Intramacronucleata</taxon>
        <taxon>Oligohymenophorea</taxon>
        <taxon>Peniculida</taxon>
        <taxon>Parameciidae</taxon>
        <taxon>Paramecium</taxon>
    </lineage>
</organism>
<dbReference type="EMBL" id="CAJJDM010000207">
    <property type="protein sequence ID" value="CAD8117400.1"/>
    <property type="molecule type" value="Genomic_DNA"/>
</dbReference>
<feature type="transmembrane region" description="Helical" evidence="1">
    <location>
        <begin position="12"/>
        <end position="30"/>
    </location>
</feature>
<dbReference type="Proteomes" id="UP000688137">
    <property type="component" value="Unassembled WGS sequence"/>
</dbReference>
<evidence type="ECO:0000256" key="1">
    <source>
        <dbReference type="SAM" id="Phobius"/>
    </source>
</evidence>
<evidence type="ECO:0000313" key="3">
    <source>
        <dbReference type="Proteomes" id="UP000688137"/>
    </source>
</evidence>
<keyword evidence="1" id="KW-1133">Transmembrane helix</keyword>
<proteinExistence type="predicted"/>
<evidence type="ECO:0008006" key="4">
    <source>
        <dbReference type="Google" id="ProtNLM"/>
    </source>
</evidence>
<feature type="transmembrane region" description="Helical" evidence="1">
    <location>
        <begin position="50"/>
        <end position="67"/>
    </location>
</feature>
<feature type="transmembrane region" description="Helical" evidence="1">
    <location>
        <begin position="79"/>
        <end position="97"/>
    </location>
</feature>
<keyword evidence="3" id="KW-1185">Reference proteome</keyword>
<keyword evidence="1" id="KW-0472">Membrane</keyword>
<comment type="caution">
    <text evidence="2">The sequence shown here is derived from an EMBL/GenBank/DDBJ whole genome shotgun (WGS) entry which is preliminary data.</text>
</comment>
<sequence>MDQNLDFQHQNLILVFFYIYHLVLKVFVYFHKKQVQKLNNANQLTIMLRIWEEVYICNLNLVILLLIEQSLQEIQLEQEVVYIQMVTAIQILIIFYHSYYFSTLLKNMGIISQRHQLIQLFSLIIWRILHNLLIQTINKQIYYIQKPTE</sequence>
<reference evidence="2" key="1">
    <citation type="submission" date="2021-01" db="EMBL/GenBank/DDBJ databases">
        <authorList>
            <consortium name="Genoscope - CEA"/>
            <person name="William W."/>
        </authorList>
    </citation>
    <scope>NUCLEOTIDE SEQUENCE</scope>
</reference>
<name>A0A8S1QS86_PARPR</name>
<feature type="transmembrane region" description="Helical" evidence="1">
    <location>
        <begin position="117"/>
        <end position="134"/>
    </location>
</feature>
<accession>A0A8S1QS86</accession>
<gene>
    <name evidence="2" type="ORF">PPRIM_AZ9-3.1.T1980002</name>
</gene>
<evidence type="ECO:0000313" key="2">
    <source>
        <dbReference type="EMBL" id="CAD8117400.1"/>
    </source>
</evidence>
<protein>
    <recommendedName>
        <fullName evidence="4">Transmembrane protein</fullName>
    </recommendedName>
</protein>
<keyword evidence="1" id="KW-0812">Transmembrane</keyword>
<dbReference type="AlphaFoldDB" id="A0A8S1QS86"/>